<keyword evidence="11" id="KW-0012">Acyltransferase</keyword>
<dbReference type="GO" id="GO:0019432">
    <property type="term" value="P:triglyceride biosynthetic process"/>
    <property type="evidence" value="ECO:0007669"/>
    <property type="project" value="TreeGrafter"/>
</dbReference>
<organism evidence="18 19">
    <name type="scientific">Saponaria officinalis</name>
    <name type="common">Common soapwort</name>
    <name type="synonym">Lychnis saponaria</name>
    <dbReference type="NCBI Taxonomy" id="3572"/>
    <lineage>
        <taxon>Eukaryota</taxon>
        <taxon>Viridiplantae</taxon>
        <taxon>Streptophyta</taxon>
        <taxon>Embryophyta</taxon>
        <taxon>Tracheophyta</taxon>
        <taxon>Spermatophyta</taxon>
        <taxon>Magnoliopsida</taxon>
        <taxon>eudicotyledons</taxon>
        <taxon>Gunneridae</taxon>
        <taxon>Pentapetalae</taxon>
        <taxon>Caryophyllales</taxon>
        <taxon>Caryophyllaceae</taxon>
        <taxon>Caryophylleae</taxon>
        <taxon>Saponaria</taxon>
    </lineage>
</organism>
<keyword evidence="9 15" id="KW-1133">Transmembrane helix</keyword>
<evidence type="ECO:0000313" key="19">
    <source>
        <dbReference type="Proteomes" id="UP001443914"/>
    </source>
</evidence>
<evidence type="ECO:0008006" key="20">
    <source>
        <dbReference type="Google" id="ProtNLM"/>
    </source>
</evidence>
<reference evidence="18" key="1">
    <citation type="submission" date="2024-03" db="EMBL/GenBank/DDBJ databases">
        <title>WGS assembly of Saponaria officinalis var. Norfolk2.</title>
        <authorList>
            <person name="Jenkins J."/>
            <person name="Shu S."/>
            <person name="Grimwood J."/>
            <person name="Barry K."/>
            <person name="Goodstein D."/>
            <person name="Schmutz J."/>
            <person name="Leebens-Mack J."/>
            <person name="Osbourn A."/>
        </authorList>
    </citation>
    <scope>NUCLEOTIDE SEQUENCE [LARGE SCALE GENOMIC DNA]</scope>
    <source>
        <strain evidence="18">JIC</strain>
    </source>
</reference>
<proteinExistence type="inferred from homology"/>
<keyword evidence="19" id="KW-1185">Reference proteome</keyword>
<accession>A0AAW1H8W5</accession>
<dbReference type="GO" id="GO:0005789">
    <property type="term" value="C:endoplasmic reticulum membrane"/>
    <property type="evidence" value="ECO:0007669"/>
    <property type="project" value="UniProtKB-SubCell"/>
</dbReference>
<evidence type="ECO:0000259" key="17">
    <source>
        <dbReference type="Pfam" id="PF06974"/>
    </source>
</evidence>
<name>A0AAW1H8W5_SAPOF</name>
<gene>
    <name evidence="18" type="ORF">RND81_12G101500</name>
</gene>
<evidence type="ECO:0000256" key="5">
    <source>
        <dbReference type="ARBA" id="ARBA00022475"/>
    </source>
</evidence>
<evidence type="ECO:0000256" key="10">
    <source>
        <dbReference type="ARBA" id="ARBA00023136"/>
    </source>
</evidence>
<comment type="catalytic activity">
    <reaction evidence="13">
        <text>a long chain fatty alcohol + a fatty acyl-CoA = a long-chain alcohol wax ester + CoA</text>
        <dbReference type="Rhea" id="RHEA:38443"/>
        <dbReference type="ChEBI" id="CHEBI:17135"/>
        <dbReference type="ChEBI" id="CHEBI:57287"/>
        <dbReference type="ChEBI" id="CHEBI:77636"/>
        <dbReference type="ChEBI" id="CHEBI:235323"/>
        <dbReference type="EC" id="2.3.1.75"/>
    </reaction>
</comment>
<evidence type="ECO:0000256" key="8">
    <source>
        <dbReference type="ARBA" id="ARBA00022824"/>
    </source>
</evidence>
<evidence type="ECO:0000256" key="6">
    <source>
        <dbReference type="ARBA" id="ARBA00022679"/>
    </source>
</evidence>
<evidence type="ECO:0000256" key="12">
    <source>
        <dbReference type="ARBA" id="ARBA00024360"/>
    </source>
</evidence>
<comment type="similarity">
    <text evidence="12">In the N-terminal section; belongs to the long-chain O-acyltransferase family.</text>
</comment>
<sequence length="504" mass="56446">MVGSKWLSPIKTRRTDIDETGLDEEEPLSPGARLFHAPKFNCCIIAIVGCKTKFDVEVIKQGLLHTLIKHPRFSSKLVFDAKKRHKPTGWVRTKVVLDDHIIVPDLDPNMDSPDKFLEDYISNITRSPMDLSKPLWELHLLNLKTKEANAIGIFRIHHSIGDGISLMSLVLACTRQTANPDALPTLPTSKKKTTKTTRLSCSFGFLSYFLGLMVLVKLLWNTLMDLAMFGATALWLKDTNTPVKGVPGTETTPKRFVYRTVSVDDVMLVKKALDVTVNDVLLGITQAGLSNYLNRKYGEIKGNGKADDDNLPKRISLRSTLLVNLRPTSTIEDLAEKMDSNSKGKWKNWGNAIGYIIFPFNIALRDDPLDYILDAKATIDKKKQSLEAPCTYTTARIVLKTLGLRVITALSYRVLSHATLSFSNIVGPKEEISFYGHPITFLAPSVYGHPQALTIHFQSYMDKMTLVLAVDRDVIPDPYILCDEIEESLKLAKKAVIHKRLIKS</sequence>
<evidence type="ECO:0000256" key="13">
    <source>
        <dbReference type="ARBA" id="ARBA00047604"/>
    </source>
</evidence>
<dbReference type="Gene3D" id="3.30.559.10">
    <property type="entry name" value="Chloramphenicol acetyltransferase-like domain"/>
    <property type="match status" value="1"/>
</dbReference>
<comment type="catalytic activity">
    <reaction evidence="14">
        <text>an acyl-CoA + a 1,2-diacyl-sn-glycerol = a triacyl-sn-glycerol + CoA</text>
        <dbReference type="Rhea" id="RHEA:10868"/>
        <dbReference type="ChEBI" id="CHEBI:17815"/>
        <dbReference type="ChEBI" id="CHEBI:57287"/>
        <dbReference type="ChEBI" id="CHEBI:58342"/>
        <dbReference type="ChEBI" id="CHEBI:64615"/>
        <dbReference type="EC" id="2.3.1.20"/>
    </reaction>
</comment>
<dbReference type="InterPro" id="IPR023213">
    <property type="entry name" value="CAT-like_dom_sf"/>
</dbReference>
<dbReference type="FunFam" id="3.30.559.10:FF:000033">
    <property type="entry name" value="O-acyltransferase (WSD1-like) family protein"/>
    <property type="match status" value="1"/>
</dbReference>
<dbReference type="Pfam" id="PF03007">
    <property type="entry name" value="WS_DGAT_cat"/>
    <property type="match status" value="1"/>
</dbReference>
<dbReference type="SUPFAM" id="SSF52777">
    <property type="entry name" value="CoA-dependent acyltransferases"/>
    <property type="match status" value="1"/>
</dbReference>
<evidence type="ECO:0000256" key="4">
    <source>
        <dbReference type="ARBA" id="ARBA00005189"/>
    </source>
</evidence>
<dbReference type="AlphaFoldDB" id="A0AAW1H8W5"/>
<evidence type="ECO:0000256" key="2">
    <source>
        <dbReference type="ARBA" id="ARBA00004389"/>
    </source>
</evidence>
<evidence type="ECO:0000256" key="1">
    <source>
        <dbReference type="ARBA" id="ARBA00004162"/>
    </source>
</evidence>
<comment type="subcellular location">
    <subcellularLocation>
        <location evidence="1">Cell membrane</location>
        <topology evidence="1">Single-pass membrane protein</topology>
    </subcellularLocation>
    <subcellularLocation>
        <location evidence="2">Endoplasmic reticulum membrane</location>
        <topology evidence="2">Single-pass membrane protein</topology>
    </subcellularLocation>
</comment>
<evidence type="ECO:0000256" key="7">
    <source>
        <dbReference type="ARBA" id="ARBA00022692"/>
    </source>
</evidence>
<dbReference type="EMBL" id="JBDFQZ010000012">
    <property type="protein sequence ID" value="KAK9672449.1"/>
    <property type="molecule type" value="Genomic_DNA"/>
</dbReference>
<evidence type="ECO:0000313" key="18">
    <source>
        <dbReference type="EMBL" id="KAK9672449.1"/>
    </source>
</evidence>
<dbReference type="PANTHER" id="PTHR31650:SF1">
    <property type="entry name" value="WAX ESTER SYNTHASE_DIACYLGLYCEROL ACYLTRANSFERASE 4-RELATED"/>
    <property type="match status" value="1"/>
</dbReference>
<keyword evidence="8" id="KW-0256">Endoplasmic reticulum</keyword>
<dbReference type="Proteomes" id="UP001443914">
    <property type="component" value="Unassembled WGS sequence"/>
</dbReference>
<feature type="domain" description="O-acyltransferase WSD1-like N-terminal" evidence="16">
    <location>
        <begin position="60"/>
        <end position="280"/>
    </location>
</feature>
<keyword evidence="5" id="KW-1003">Cell membrane</keyword>
<dbReference type="GO" id="GO:0004144">
    <property type="term" value="F:diacylglycerol O-acyltransferase activity"/>
    <property type="evidence" value="ECO:0007669"/>
    <property type="project" value="UniProtKB-EC"/>
</dbReference>
<dbReference type="GO" id="GO:0005886">
    <property type="term" value="C:plasma membrane"/>
    <property type="evidence" value="ECO:0007669"/>
    <property type="project" value="UniProtKB-SubCell"/>
</dbReference>
<keyword evidence="10 15" id="KW-0472">Membrane</keyword>
<evidence type="ECO:0000256" key="11">
    <source>
        <dbReference type="ARBA" id="ARBA00023315"/>
    </source>
</evidence>
<feature type="transmembrane region" description="Helical" evidence="15">
    <location>
        <begin position="199"/>
        <end position="220"/>
    </location>
</feature>
<feature type="domain" description="O-acyltransferase WSD1 C-terminal" evidence="17">
    <location>
        <begin position="349"/>
        <end position="491"/>
    </location>
</feature>
<protein>
    <recommendedName>
        <fullName evidence="20">Diacylglycerol O-acyltransferase</fullName>
    </recommendedName>
</protein>
<dbReference type="InterPro" id="IPR009721">
    <property type="entry name" value="O-acyltransferase_WSD1_C"/>
</dbReference>
<dbReference type="GO" id="GO:0047196">
    <property type="term" value="F:long-chain-alcohol O-fatty-acyltransferase activity"/>
    <property type="evidence" value="ECO:0007669"/>
    <property type="project" value="UniProtKB-EC"/>
</dbReference>
<dbReference type="InterPro" id="IPR004255">
    <property type="entry name" value="O-acyltransferase_WSD1_N"/>
</dbReference>
<dbReference type="PANTHER" id="PTHR31650">
    <property type="entry name" value="O-ACYLTRANSFERASE (WSD1-LIKE) FAMILY PROTEIN"/>
    <property type="match status" value="1"/>
</dbReference>
<comment type="pathway">
    <text evidence="4">Lipid metabolism.</text>
</comment>
<dbReference type="InterPro" id="IPR045034">
    <property type="entry name" value="O-acyltransferase_WSD1-like"/>
</dbReference>
<keyword evidence="7 15" id="KW-0812">Transmembrane</keyword>
<evidence type="ECO:0000256" key="15">
    <source>
        <dbReference type="SAM" id="Phobius"/>
    </source>
</evidence>
<keyword evidence="6" id="KW-0808">Transferase</keyword>
<comment type="pathway">
    <text evidence="3">Glycerolipid metabolism; triacylglycerol biosynthesis.</text>
</comment>
<evidence type="ECO:0000259" key="16">
    <source>
        <dbReference type="Pfam" id="PF03007"/>
    </source>
</evidence>
<dbReference type="Pfam" id="PF06974">
    <property type="entry name" value="WS_DGAT_C"/>
    <property type="match status" value="1"/>
</dbReference>
<comment type="caution">
    <text evidence="18">The sequence shown here is derived from an EMBL/GenBank/DDBJ whole genome shotgun (WGS) entry which is preliminary data.</text>
</comment>
<evidence type="ECO:0000256" key="9">
    <source>
        <dbReference type="ARBA" id="ARBA00022989"/>
    </source>
</evidence>
<evidence type="ECO:0000256" key="3">
    <source>
        <dbReference type="ARBA" id="ARBA00004771"/>
    </source>
</evidence>
<evidence type="ECO:0000256" key="14">
    <source>
        <dbReference type="ARBA" id="ARBA00048109"/>
    </source>
</evidence>